<gene>
    <name evidence="1" type="ORF">H7I41_05055</name>
</gene>
<dbReference type="Proteomes" id="UP001140293">
    <property type="component" value="Unassembled WGS sequence"/>
</dbReference>
<name>A0A9X2YLF5_9MYCO</name>
<dbReference type="EMBL" id="JACKSJ010000037">
    <property type="protein sequence ID" value="MCV7169294.1"/>
    <property type="molecule type" value="Genomic_DNA"/>
</dbReference>
<reference evidence="1" key="2">
    <citation type="journal article" date="2022" name="BMC Genomics">
        <title>Comparative genome analysis of mycobacteria focusing on tRNA and non-coding RNA.</title>
        <authorList>
            <person name="Behra P.R.K."/>
            <person name="Pettersson B.M.F."/>
            <person name="Ramesh M."/>
            <person name="Das S."/>
            <person name="Dasgupta S."/>
            <person name="Kirsebom L.A."/>
        </authorList>
    </citation>
    <scope>NUCLEOTIDE SEQUENCE</scope>
    <source>
        <strain evidence="1">DSM 44615</strain>
    </source>
</reference>
<accession>A0A9X2YLF5</accession>
<keyword evidence="2" id="KW-1185">Reference proteome</keyword>
<evidence type="ECO:0000313" key="1">
    <source>
        <dbReference type="EMBL" id="MCV7169294.1"/>
    </source>
</evidence>
<evidence type="ECO:0000313" key="2">
    <source>
        <dbReference type="Proteomes" id="UP001140293"/>
    </source>
</evidence>
<organism evidence="1 2">
    <name type="scientific">[Mycobacterium] manitobense</name>
    <dbReference type="NCBI Taxonomy" id="190147"/>
    <lineage>
        <taxon>Bacteria</taxon>
        <taxon>Bacillati</taxon>
        <taxon>Actinomycetota</taxon>
        <taxon>Actinomycetes</taxon>
        <taxon>Mycobacteriales</taxon>
        <taxon>Mycobacteriaceae</taxon>
        <taxon>Mycolicibacterium</taxon>
    </lineage>
</organism>
<sequence length="101" mass="11263">MTDGERVFWRGGRCTVWVGLDAAGALVFSGHDLAYLGEPGRTYEYWITVAPERFPDLRRALHAGPHADVVDLVCSRVDAIMAGGERTWLDDHGIDYAFTCY</sequence>
<dbReference type="AlphaFoldDB" id="A0A9X2YLF5"/>
<comment type="caution">
    <text evidence="1">The sequence shown here is derived from an EMBL/GenBank/DDBJ whole genome shotgun (WGS) entry which is preliminary data.</text>
</comment>
<protein>
    <submittedName>
        <fullName evidence="1">Uncharacterized protein</fullName>
    </submittedName>
</protein>
<dbReference type="RefSeq" id="WP_264011482.1">
    <property type="nucleotide sequence ID" value="NZ_JACKSJ010000037.1"/>
</dbReference>
<proteinExistence type="predicted"/>
<reference evidence="1" key="1">
    <citation type="submission" date="2020-07" db="EMBL/GenBank/DDBJ databases">
        <authorList>
            <person name="Pettersson B.M.F."/>
            <person name="Behra P.R.K."/>
            <person name="Ramesh M."/>
            <person name="Das S."/>
            <person name="Dasgupta S."/>
            <person name="Kirsebom L.A."/>
        </authorList>
    </citation>
    <scope>NUCLEOTIDE SEQUENCE</scope>
    <source>
        <strain evidence="1">DSM 44615</strain>
    </source>
</reference>